<keyword evidence="2" id="KW-1185">Reference proteome</keyword>
<protein>
    <submittedName>
        <fullName evidence="1">Uncharacterized protein</fullName>
    </submittedName>
</protein>
<evidence type="ECO:0000313" key="2">
    <source>
        <dbReference type="Proteomes" id="UP000242188"/>
    </source>
</evidence>
<accession>A0A210R3Z7</accession>
<gene>
    <name evidence="1" type="ORF">KP79_PYT21898</name>
</gene>
<comment type="caution">
    <text evidence="1">The sequence shown here is derived from an EMBL/GenBank/DDBJ whole genome shotgun (WGS) entry which is preliminary data.</text>
</comment>
<name>A0A210R3Z7_MIZYE</name>
<dbReference type="Proteomes" id="UP000242188">
    <property type="component" value="Unassembled WGS sequence"/>
</dbReference>
<dbReference type="EMBL" id="NEDP02000466">
    <property type="protein sequence ID" value="OWF55790.1"/>
    <property type="molecule type" value="Genomic_DNA"/>
</dbReference>
<dbReference type="AlphaFoldDB" id="A0A210R3Z7"/>
<reference evidence="1 2" key="1">
    <citation type="journal article" date="2017" name="Nat. Ecol. Evol.">
        <title>Scallop genome provides insights into evolution of bilaterian karyotype and development.</title>
        <authorList>
            <person name="Wang S."/>
            <person name="Zhang J."/>
            <person name="Jiao W."/>
            <person name="Li J."/>
            <person name="Xun X."/>
            <person name="Sun Y."/>
            <person name="Guo X."/>
            <person name="Huan P."/>
            <person name="Dong B."/>
            <person name="Zhang L."/>
            <person name="Hu X."/>
            <person name="Sun X."/>
            <person name="Wang J."/>
            <person name="Zhao C."/>
            <person name="Wang Y."/>
            <person name="Wang D."/>
            <person name="Huang X."/>
            <person name="Wang R."/>
            <person name="Lv J."/>
            <person name="Li Y."/>
            <person name="Zhang Z."/>
            <person name="Liu B."/>
            <person name="Lu W."/>
            <person name="Hui Y."/>
            <person name="Liang J."/>
            <person name="Zhou Z."/>
            <person name="Hou R."/>
            <person name="Li X."/>
            <person name="Liu Y."/>
            <person name="Li H."/>
            <person name="Ning X."/>
            <person name="Lin Y."/>
            <person name="Zhao L."/>
            <person name="Xing Q."/>
            <person name="Dou J."/>
            <person name="Li Y."/>
            <person name="Mao J."/>
            <person name="Guo H."/>
            <person name="Dou H."/>
            <person name="Li T."/>
            <person name="Mu C."/>
            <person name="Jiang W."/>
            <person name="Fu Q."/>
            <person name="Fu X."/>
            <person name="Miao Y."/>
            <person name="Liu J."/>
            <person name="Yu Q."/>
            <person name="Li R."/>
            <person name="Liao H."/>
            <person name="Li X."/>
            <person name="Kong Y."/>
            <person name="Jiang Z."/>
            <person name="Chourrout D."/>
            <person name="Li R."/>
            <person name="Bao Z."/>
        </authorList>
    </citation>
    <scope>NUCLEOTIDE SEQUENCE [LARGE SCALE GENOMIC DNA]</scope>
    <source>
        <strain evidence="1 2">PY_sf001</strain>
    </source>
</reference>
<proteinExistence type="predicted"/>
<organism evidence="1 2">
    <name type="scientific">Mizuhopecten yessoensis</name>
    <name type="common">Japanese scallop</name>
    <name type="synonym">Patinopecten yessoensis</name>
    <dbReference type="NCBI Taxonomy" id="6573"/>
    <lineage>
        <taxon>Eukaryota</taxon>
        <taxon>Metazoa</taxon>
        <taxon>Spiralia</taxon>
        <taxon>Lophotrochozoa</taxon>
        <taxon>Mollusca</taxon>
        <taxon>Bivalvia</taxon>
        <taxon>Autobranchia</taxon>
        <taxon>Pteriomorphia</taxon>
        <taxon>Pectinida</taxon>
        <taxon>Pectinoidea</taxon>
        <taxon>Pectinidae</taxon>
        <taxon>Mizuhopecten</taxon>
    </lineage>
</organism>
<evidence type="ECO:0000313" key="1">
    <source>
        <dbReference type="EMBL" id="OWF55790.1"/>
    </source>
</evidence>
<sequence>MPERNLMKKMNEKQSQGRIDKCFQPEAFLESKKAKRSGFKKALSKLTTAPTSNLSQTEAKMLWMKDRKS</sequence>